<accession>A0A2M7RCA6</accession>
<feature type="transmembrane region" description="Helical" evidence="6">
    <location>
        <begin position="214"/>
        <end position="239"/>
    </location>
</feature>
<feature type="transmembrane region" description="Helical" evidence="6">
    <location>
        <begin position="416"/>
        <end position="434"/>
    </location>
</feature>
<dbReference type="InterPro" id="IPR002797">
    <property type="entry name" value="Polysacc_synth"/>
</dbReference>
<dbReference type="CDD" id="cd13128">
    <property type="entry name" value="MATE_Wzx_like"/>
    <property type="match status" value="1"/>
</dbReference>
<evidence type="ECO:0000256" key="6">
    <source>
        <dbReference type="SAM" id="Phobius"/>
    </source>
</evidence>
<sequence>MSLTKKIAYNTFVQFNGKIISTIIGVVIVGLITRHLGQAGYGQYTTVLAFVQFFAVIVDLGLYLVLIQEISDPQVDEKQAVSNIFTIKLISALFFFVLAPIVVLAFPYAAIVKQGVILMSASFFLFTLAQVLVALFQKHLNMDRIIGAEVVGRLAFLVTVVLVVVFNKGLLFVILGNVVFNIIYFGIIFFLARGYTKFSFGFEFVYWKKVWHRAWPIALTSLLTLVYFKADTVILSIYQSESHVGIYGATYKVLEIIGTFPHMFLGLILPILTTAYVTKNIDRFKRIYQKVFDFFLIITIPLIVGTMLLADRIMVLIAGEEFLASGGVLKILIWATAIIFFASLFGYIILAIDRQKKMIPYYVITAGISLILYFWLIPKYSYWAAAGATLFVEALYMIFAYLISYKYSKVGIHLKIFFKVLLASLLMGLFIYLFFFLHVIILLILAVIIYLVFLYLFKGINKEILRELKAPR</sequence>
<dbReference type="PANTHER" id="PTHR30250">
    <property type="entry name" value="PST FAMILY PREDICTED COLANIC ACID TRANSPORTER"/>
    <property type="match status" value="1"/>
</dbReference>
<evidence type="ECO:0000313" key="8">
    <source>
        <dbReference type="Proteomes" id="UP000228689"/>
    </source>
</evidence>
<comment type="subcellular location">
    <subcellularLocation>
        <location evidence="1">Cell membrane</location>
        <topology evidence="1">Multi-pass membrane protein</topology>
    </subcellularLocation>
</comment>
<dbReference type="Pfam" id="PF01943">
    <property type="entry name" value="Polysacc_synt"/>
    <property type="match status" value="1"/>
</dbReference>
<feature type="transmembrane region" description="Helical" evidence="6">
    <location>
        <begin position="116"/>
        <end position="136"/>
    </location>
</feature>
<organism evidence="7 8">
    <name type="scientific">Candidatus Komeilibacteria bacterium CG_4_10_14_0_8_um_filter_37_78</name>
    <dbReference type="NCBI Taxonomy" id="1974471"/>
    <lineage>
        <taxon>Bacteria</taxon>
        <taxon>Candidatus Komeiliibacteriota</taxon>
    </lineage>
</organism>
<feature type="transmembrane region" description="Helical" evidence="6">
    <location>
        <begin position="382"/>
        <end position="404"/>
    </location>
</feature>
<protein>
    <submittedName>
        <fullName evidence="7">Uncharacterized protein</fullName>
    </submittedName>
</protein>
<dbReference type="InterPro" id="IPR050833">
    <property type="entry name" value="Poly_Biosynth_Transport"/>
</dbReference>
<evidence type="ECO:0000256" key="3">
    <source>
        <dbReference type="ARBA" id="ARBA00022692"/>
    </source>
</evidence>
<evidence type="ECO:0000256" key="4">
    <source>
        <dbReference type="ARBA" id="ARBA00022989"/>
    </source>
</evidence>
<dbReference type="PANTHER" id="PTHR30250:SF11">
    <property type="entry name" value="O-ANTIGEN TRANSPORTER-RELATED"/>
    <property type="match status" value="1"/>
</dbReference>
<name>A0A2M7RCA6_9BACT</name>
<dbReference type="AlphaFoldDB" id="A0A2M7RCA6"/>
<dbReference type="Proteomes" id="UP000228689">
    <property type="component" value="Unassembled WGS sequence"/>
</dbReference>
<keyword evidence="2" id="KW-1003">Cell membrane</keyword>
<gene>
    <name evidence="7" type="ORF">COY67_03030</name>
</gene>
<dbReference type="EMBL" id="PFMC01000071">
    <property type="protein sequence ID" value="PIY94211.1"/>
    <property type="molecule type" value="Genomic_DNA"/>
</dbReference>
<evidence type="ECO:0000256" key="1">
    <source>
        <dbReference type="ARBA" id="ARBA00004651"/>
    </source>
</evidence>
<feature type="transmembrane region" description="Helical" evidence="6">
    <location>
        <begin position="148"/>
        <end position="166"/>
    </location>
</feature>
<feature type="transmembrane region" description="Helical" evidence="6">
    <location>
        <begin position="44"/>
        <end position="66"/>
    </location>
</feature>
<keyword evidence="5 6" id="KW-0472">Membrane</keyword>
<feature type="transmembrane region" description="Helical" evidence="6">
    <location>
        <begin position="172"/>
        <end position="193"/>
    </location>
</feature>
<reference evidence="8" key="1">
    <citation type="submission" date="2017-09" db="EMBL/GenBank/DDBJ databases">
        <title>Depth-based differentiation of microbial function through sediment-hosted aquifers and enrichment of novel symbionts in the deep terrestrial subsurface.</title>
        <authorList>
            <person name="Probst A.J."/>
            <person name="Ladd B."/>
            <person name="Jarett J.K."/>
            <person name="Geller-Mcgrath D.E."/>
            <person name="Sieber C.M.K."/>
            <person name="Emerson J.B."/>
            <person name="Anantharaman K."/>
            <person name="Thomas B.C."/>
            <person name="Malmstrom R."/>
            <person name="Stieglmeier M."/>
            <person name="Klingl A."/>
            <person name="Woyke T."/>
            <person name="Ryan C.M."/>
            <person name="Banfield J.F."/>
        </authorList>
    </citation>
    <scope>NUCLEOTIDE SEQUENCE [LARGE SCALE GENOMIC DNA]</scope>
</reference>
<comment type="caution">
    <text evidence="7">The sequence shown here is derived from an EMBL/GenBank/DDBJ whole genome shotgun (WGS) entry which is preliminary data.</text>
</comment>
<feature type="transmembrane region" description="Helical" evidence="6">
    <location>
        <begin position="331"/>
        <end position="352"/>
    </location>
</feature>
<feature type="transmembrane region" description="Helical" evidence="6">
    <location>
        <begin position="440"/>
        <end position="457"/>
    </location>
</feature>
<feature type="transmembrane region" description="Helical" evidence="6">
    <location>
        <begin position="87"/>
        <end position="110"/>
    </location>
</feature>
<keyword evidence="3 6" id="KW-0812">Transmembrane</keyword>
<evidence type="ECO:0000256" key="5">
    <source>
        <dbReference type="ARBA" id="ARBA00023136"/>
    </source>
</evidence>
<evidence type="ECO:0000256" key="2">
    <source>
        <dbReference type="ARBA" id="ARBA00022475"/>
    </source>
</evidence>
<feature type="transmembrane region" description="Helical" evidence="6">
    <location>
        <begin position="291"/>
        <end position="319"/>
    </location>
</feature>
<keyword evidence="4 6" id="KW-1133">Transmembrane helix</keyword>
<feature type="transmembrane region" description="Helical" evidence="6">
    <location>
        <begin position="259"/>
        <end position="279"/>
    </location>
</feature>
<feature type="transmembrane region" description="Helical" evidence="6">
    <location>
        <begin position="359"/>
        <end position="376"/>
    </location>
</feature>
<feature type="transmembrane region" description="Helical" evidence="6">
    <location>
        <begin position="12"/>
        <end position="32"/>
    </location>
</feature>
<proteinExistence type="predicted"/>
<evidence type="ECO:0000313" key="7">
    <source>
        <dbReference type="EMBL" id="PIY94211.1"/>
    </source>
</evidence>
<dbReference type="GO" id="GO:0005886">
    <property type="term" value="C:plasma membrane"/>
    <property type="evidence" value="ECO:0007669"/>
    <property type="project" value="UniProtKB-SubCell"/>
</dbReference>